<evidence type="ECO:0000259" key="3">
    <source>
        <dbReference type="Pfam" id="PF01887"/>
    </source>
</evidence>
<dbReference type="Gene3D" id="2.40.30.90">
    <property type="entry name" value="Bacterial fluorinating enzyme like"/>
    <property type="match status" value="1"/>
</dbReference>
<comment type="similarity">
    <text evidence="2">Belongs to the SAM hydrolase / SAM-dependent halogenase family.</text>
</comment>
<dbReference type="PANTHER" id="PTHR35092">
    <property type="entry name" value="CHLORINASE MJ1651"/>
    <property type="match status" value="1"/>
</dbReference>
<dbReference type="PIRSF" id="PIRSF006779">
    <property type="entry name" value="UCP006779"/>
    <property type="match status" value="1"/>
</dbReference>
<dbReference type="Pfam" id="PF01887">
    <property type="entry name" value="SAM_HAT_N"/>
    <property type="match status" value="1"/>
</dbReference>
<evidence type="ECO:0000259" key="4">
    <source>
        <dbReference type="Pfam" id="PF20257"/>
    </source>
</evidence>
<dbReference type="RefSeq" id="WP_026981725.1">
    <property type="nucleotide sequence ID" value="NZ_JRLW01000023.1"/>
</dbReference>
<keyword evidence="1" id="KW-0949">S-adenosyl-L-methionine</keyword>
<evidence type="ECO:0000256" key="1">
    <source>
        <dbReference type="ARBA" id="ARBA00022691"/>
    </source>
</evidence>
<name>A0A0A2M3P1_9FLAO</name>
<accession>A0A0A2M3P1</accession>
<evidence type="ECO:0000313" key="6">
    <source>
        <dbReference type="Proteomes" id="UP000030121"/>
    </source>
</evidence>
<dbReference type="Gene3D" id="3.40.50.10790">
    <property type="entry name" value="S-adenosyl-l-methionine hydroxide adenosyltransferase, N-terminal"/>
    <property type="match status" value="1"/>
</dbReference>
<evidence type="ECO:0000256" key="2">
    <source>
        <dbReference type="ARBA" id="ARBA00024035"/>
    </source>
</evidence>
<dbReference type="InterPro" id="IPR002747">
    <property type="entry name" value="SAM_OH_AdoTrfase"/>
</dbReference>
<protein>
    <recommendedName>
        <fullName evidence="7">SAM-dependent chlorinase/fluorinase</fullName>
    </recommendedName>
</protein>
<gene>
    <name evidence="5" type="ORF">Q764_13435</name>
</gene>
<dbReference type="EMBL" id="JRLW01000023">
    <property type="protein sequence ID" value="KGO86899.1"/>
    <property type="molecule type" value="Genomic_DNA"/>
</dbReference>
<reference evidence="5 6" key="1">
    <citation type="submission" date="2013-09" db="EMBL/GenBank/DDBJ databases">
        <authorList>
            <person name="Zeng Z."/>
            <person name="Chen C."/>
        </authorList>
    </citation>
    <scope>NUCLEOTIDE SEQUENCE [LARGE SCALE GENOMIC DNA]</scope>
    <source>
        <strain evidence="5 6">GH29-5</strain>
    </source>
</reference>
<dbReference type="PANTHER" id="PTHR35092:SF1">
    <property type="entry name" value="CHLORINASE MJ1651"/>
    <property type="match status" value="1"/>
</dbReference>
<sequence>MSIITLTTDFGLKDHFVGALKGKLITEHPQAQIIDISHDIDLFNISQASYIINAAYNSFPKGTVHLIGVDSERTLENKHIAMQWNDHYFICADNGILSILTQKIVPQQIVEINIHDRLPEGSSDMDVFVKVACHLAKGGTLSVIGKEISQIKEMSELQATAASDFNSIKGYVVYIDHFGNCVTNISKKFIAEIGKGRPFEVRFGTKNIKNIHRSYSDFKISEKFTLKDYEGERLALFNEADFLEIAIYKSNPSTVGSATSLLGLKFRDTVTIQFK</sequence>
<dbReference type="InterPro" id="IPR023228">
    <property type="entry name" value="SAM_OH_AdoTrfase_N_sf"/>
</dbReference>
<organism evidence="5 6">
    <name type="scientific">Flavobacterium suncheonense GH29-5 = DSM 17707</name>
    <dbReference type="NCBI Taxonomy" id="1121899"/>
    <lineage>
        <taxon>Bacteria</taxon>
        <taxon>Pseudomonadati</taxon>
        <taxon>Bacteroidota</taxon>
        <taxon>Flavobacteriia</taxon>
        <taxon>Flavobacteriales</taxon>
        <taxon>Flavobacteriaceae</taxon>
        <taxon>Flavobacterium</taxon>
    </lineage>
</organism>
<dbReference type="InterPro" id="IPR046470">
    <property type="entry name" value="SAM_HAT_C"/>
</dbReference>
<comment type="caution">
    <text evidence="5">The sequence shown here is derived from an EMBL/GenBank/DDBJ whole genome shotgun (WGS) entry which is preliminary data.</text>
</comment>
<dbReference type="STRING" id="1121899.GCA_000430025_02333"/>
<dbReference type="eggNOG" id="COG1912">
    <property type="taxonomic scope" value="Bacteria"/>
</dbReference>
<dbReference type="InterPro" id="IPR046469">
    <property type="entry name" value="SAM_HAT_N"/>
</dbReference>
<evidence type="ECO:0000313" key="5">
    <source>
        <dbReference type="EMBL" id="KGO86899.1"/>
    </source>
</evidence>
<dbReference type="Pfam" id="PF20257">
    <property type="entry name" value="SAM_HAT_C"/>
    <property type="match status" value="1"/>
</dbReference>
<feature type="domain" description="S-adenosyl-l-methionine hydroxide adenosyltransferase N-terminal" evidence="3">
    <location>
        <begin position="4"/>
        <end position="145"/>
    </location>
</feature>
<feature type="domain" description="S-adenosyl-l-methionine hydroxide adenosyltransferase C-terminal" evidence="4">
    <location>
        <begin position="170"/>
        <end position="271"/>
    </location>
</feature>
<dbReference type="SUPFAM" id="SSF101852">
    <property type="entry name" value="Bacterial fluorinating enzyme, C-terminal domain"/>
    <property type="match status" value="1"/>
</dbReference>
<dbReference type="Proteomes" id="UP000030121">
    <property type="component" value="Unassembled WGS sequence"/>
</dbReference>
<dbReference type="InterPro" id="IPR023227">
    <property type="entry name" value="SAM_OH_AdoTrfase_C_sf"/>
</dbReference>
<evidence type="ECO:0008006" key="7">
    <source>
        <dbReference type="Google" id="ProtNLM"/>
    </source>
</evidence>
<dbReference type="AlphaFoldDB" id="A0A0A2M3P1"/>
<proteinExistence type="inferred from homology"/>
<dbReference type="OrthoDB" id="9792195at2"/>
<keyword evidence="6" id="KW-1185">Reference proteome</keyword>
<dbReference type="SUPFAM" id="SSF102522">
    <property type="entry name" value="Bacterial fluorinating enzyme, N-terminal domain"/>
    <property type="match status" value="1"/>
</dbReference>